<keyword evidence="6" id="KW-1185">Reference proteome</keyword>
<feature type="domain" description="Cell morphogenesis central region" evidence="4">
    <location>
        <begin position="1471"/>
        <end position="1661"/>
    </location>
</feature>
<evidence type="ECO:0000256" key="1">
    <source>
        <dbReference type="SAM" id="MobiDB-lite"/>
    </source>
</evidence>
<evidence type="ECO:0000259" key="2">
    <source>
        <dbReference type="Pfam" id="PF14222"/>
    </source>
</evidence>
<accession>A0A0C3PI65</accession>
<dbReference type="OrthoDB" id="6287725at2759"/>
<dbReference type="Proteomes" id="UP000053257">
    <property type="component" value="Unassembled WGS sequence"/>
</dbReference>
<dbReference type="InterPro" id="IPR025614">
    <property type="entry name" value="Cell_morpho_N"/>
</dbReference>
<dbReference type="STRING" id="745531.A0A0C3PI65"/>
<dbReference type="GO" id="GO:0000902">
    <property type="term" value="P:cell morphogenesis"/>
    <property type="evidence" value="ECO:0007669"/>
    <property type="project" value="InterPro"/>
</dbReference>
<sequence length="2368" mass="264885">MSSDAVQITIPDFDDDNDFNATPVFGRTGAAGLWGAPATGADSPTTSTPVVDRGERSFFHARGDSVTSDDSNHSTHNVSSRKFKASFAHSAQSSVATTATSPFSKKPSFASLRNAFKSTKSTDVAPPLPTINHDAYPVLRNPFNRSTSSLAHHVQGRPSIHTSPQNVRPTTPASGDPKARTRPARGHQPVKSQHSQSGSIFHSSDAGSDFGGGTPYLPSFSPPPVPRVPSGYGAAAQREEIDFEDKIVVEARTPSDFALHAIFIRFAARAEILVNIFVTQPPDSDPHLETIMGPGVDPQFDQLLQSLGKVAQKHAKPVVDSLLRWRKSQKDGSFSDAARMYPGNVKAARMHDAIYTDRRLFASIYLTCRALIVATASLGKDALSEALGNQLEELTFAQFRNPDVKMLTMSPNHRANTELYSVLLGNLANIRFDSVTDRFRVELGPVAAGHVPKDLDFKFEYLVKGLQHVRIHVWPPESFEEGAEFLDSLSKSFEHAHGSRLKIVFTEVLIHMLHDIGKTAQAEVNHPQWAKAIEIIYPKARDMANKPRYWQVAYPLSVISLCVAPRDYFLKHWQGCLEASLNKLKERHLRVPAMNGILRLVWTYLYRCHEAGSTVTSKMDQLLKHFFPPNRLTILPVDERLEPLIYLVHFVLSRNFDFGSELCLELLQEKSFTGSQSSTISTYLAPDRMTVAVQAILLSVELLVKEEPEPAWPSSPDFTTAPKSEDYPISSHTLPTDLLKSNWAEFLDRCSQTLCNIALICYQNIGKMSVLDDQWSTARLNPSYEETHNYVIRQHPECSIAYPVSLASQINVLQLCYQSWPRCLHPSFQLDSALEMLIRGILHIEPAVCTVSIAALDRFTANYNANCALLTLLSSMLFSPQSIASEGSGLHLMPDSSQLMKLWCRAIERWAAHILGLPSGSLPSAEGEGIYTKLEMIEADALFMLAHMKREVCVAGVKTVRLLSSVRSHIQPADPDVSPQEHSPTSILSRRLPSEDLDARDDFLHDSDQDRLQKWKEAVTPDTFLDVAESKEPSDFALWWKLVYPVAIRTMTERRANSLSIFREKLVAAVTRYHPFVVQLSGISANRVPPRSASIGNRDTSKLLSDRAIVQQWHAWSRLLCITAQVIEVRSGPNTPATRDHARARSEWNVDRESFASSRDLFKYLSPFLDTEHTVFRDAAVASVSSLPPYGYSQLLEDLSILASRQLYDDVRTKNSAMPNLGRARRQDRFYTAVTRIYYLTAPNMSKQRSSSKQTALMHILKFIRNMQNFLSSPENRDLYSLQRPRRYFCGVIERFFDGMAALTDSDRFVPPGLHVSLYRLCEEWCQFGKQSDDMKQRLIYMQTAAARSYQDPTAQAEVIQRFQVETKSLSNAAVGAMASLVHKAFFPPEISASGSPTEKGVLEHTKPLEPAQIIDRLSACLASFIDDVRNHGRRGLKSLLSHNRYDAAFSEEVVHRAFVTREGETSNGLFFQVVADVICTADHGFSFSQIMCLGLSNLCHPDVGIRRRSFDMLERAHEQRAGLLSFSEYEPLAGSHAPSAYLEAHREISSILAGEHPTEAVHVLAQFSNWIPRVYDAVEGARPQILLQCMRYWVADIDLLFDDRSALTRHGHSAMYHLIALTVRYSLRYPDQIMGLWSGLVENEDHSNYHAVIRFLLEQSQKVGSTSFVSCAAKIIACLAASNVGQQVVRGLCDIIIPAAMLPTLEHKLGIPNAEDLELWSDLDILFQDQPRLTLGIAQFSMLFLSEGPMARCMDFCDRLPTLLHVLLLHLDHRLPFVQQRCKQMLSEMFRSCVSAYDHFPDRSAYPPRHVMRETVEKLDKSFEAASIWGDAESGSKSQLQMANLCSQLLDLFRPLIPNLQTSWGAVALDWATACHFRPIACHSLQLYRALSPTPSQNNLDALLGRLSNIIADEDPSMHPFTTELIATLAAMTSADELDVTLVPQIFWGSVACLSTTSEVEFQHVLDLLHSLLSRLNLDDPDTAEALLSERPPTWRGTASLQAPLLMGLRSAKTSPSTFKLLQRLAKVVDGRLIDASEGRLRDLYTAVLPWCLHAMSSDAADEALQEFALDIGQLADQEERPSITRIMTSFAKNRFRTKEDFLRQSVASLREHYGMDHWSNVVTLLVGLVLNKEKWLRVHTLQILKVLFQQRETKSSVDVMGSELLMPLLRLLETDLAQPALEVLEEPMRISGGPAAKHVLRMSLHNHLSANSREVESVAEIFGITEDSGWCIPRSQARRESCRANIEAVCDLHRTPSRPSQITFHEDILALAEQPLEDNLGDLVQNLHELSNFFQDDRHALAVPNRQLEARVAAILAKSADTNMEPQTPFTDVFDATTSSSSGISDEDDWSSDAESDLFEFDIVKH</sequence>
<feature type="domain" description="Cell morphogenesis central region" evidence="4">
    <location>
        <begin position="1153"/>
        <end position="1327"/>
    </location>
</feature>
<evidence type="ECO:0000313" key="5">
    <source>
        <dbReference type="EMBL" id="KIP05663.1"/>
    </source>
</evidence>
<organism evidence="5 6">
    <name type="scientific">Phlebiopsis gigantea (strain 11061_1 CR5-6)</name>
    <name type="common">White-rot fungus</name>
    <name type="synonym">Peniophora gigantea</name>
    <dbReference type="NCBI Taxonomy" id="745531"/>
    <lineage>
        <taxon>Eukaryota</taxon>
        <taxon>Fungi</taxon>
        <taxon>Dikarya</taxon>
        <taxon>Basidiomycota</taxon>
        <taxon>Agaricomycotina</taxon>
        <taxon>Agaricomycetes</taxon>
        <taxon>Polyporales</taxon>
        <taxon>Phanerochaetaceae</taxon>
        <taxon>Phlebiopsis</taxon>
    </lineage>
</organism>
<dbReference type="InterPro" id="IPR025481">
    <property type="entry name" value="Cell_Morphogen_C"/>
</dbReference>
<dbReference type="InterPro" id="IPR016024">
    <property type="entry name" value="ARM-type_fold"/>
</dbReference>
<feature type="compositionally biased region" description="Polar residues" evidence="1">
    <location>
        <begin position="160"/>
        <end position="173"/>
    </location>
</feature>
<evidence type="ECO:0000313" key="6">
    <source>
        <dbReference type="Proteomes" id="UP000053257"/>
    </source>
</evidence>
<dbReference type="Pfam" id="PF14228">
    <property type="entry name" value="MOR2-PAG1_mid"/>
    <property type="match status" value="3"/>
</dbReference>
<dbReference type="GO" id="GO:0030427">
    <property type="term" value="C:site of polarized growth"/>
    <property type="evidence" value="ECO:0007669"/>
    <property type="project" value="TreeGrafter"/>
</dbReference>
<feature type="domain" description="Cell morphogenesis central region" evidence="4">
    <location>
        <begin position="1735"/>
        <end position="1915"/>
    </location>
</feature>
<evidence type="ECO:0000259" key="3">
    <source>
        <dbReference type="Pfam" id="PF14225"/>
    </source>
</evidence>
<dbReference type="EMBL" id="KN840537">
    <property type="protein sequence ID" value="KIP05663.1"/>
    <property type="molecule type" value="Genomic_DNA"/>
</dbReference>
<feature type="region of interest" description="Disordered" evidence="1">
    <location>
        <begin position="1"/>
        <end position="21"/>
    </location>
</feature>
<evidence type="ECO:0008006" key="7">
    <source>
        <dbReference type="Google" id="ProtNLM"/>
    </source>
</evidence>
<dbReference type="Pfam" id="PF14225">
    <property type="entry name" value="MOR2-PAG1_C"/>
    <property type="match status" value="1"/>
</dbReference>
<feature type="domain" description="Cell morphogenesis protein N-terminal" evidence="2">
    <location>
        <begin position="357"/>
        <end position="910"/>
    </location>
</feature>
<proteinExistence type="predicted"/>
<feature type="region of interest" description="Disordered" evidence="1">
    <location>
        <begin position="971"/>
        <end position="991"/>
    </location>
</feature>
<dbReference type="InterPro" id="IPR029473">
    <property type="entry name" value="MOR2-PAG1_mid"/>
</dbReference>
<dbReference type="PANTHER" id="PTHR12295">
    <property type="entry name" value="FURRY-RELATED"/>
    <property type="match status" value="1"/>
</dbReference>
<feature type="compositionally biased region" description="Polar residues" evidence="1">
    <location>
        <begin position="190"/>
        <end position="206"/>
    </location>
</feature>
<dbReference type="PANTHER" id="PTHR12295:SF30">
    <property type="entry name" value="PROTEIN FURRY"/>
    <property type="match status" value="1"/>
</dbReference>
<dbReference type="GO" id="GO:0005938">
    <property type="term" value="C:cell cortex"/>
    <property type="evidence" value="ECO:0007669"/>
    <property type="project" value="TreeGrafter"/>
</dbReference>
<dbReference type="SUPFAM" id="SSF48371">
    <property type="entry name" value="ARM repeat"/>
    <property type="match status" value="1"/>
</dbReference>
<feature type="region of interest" description="Disordered" evidence="1">
    <location>
        <begin position="2328"/>
        <end position="2355"/>
    </location>
</feature>
<protein>
    <recommendedName>
        <fullName evidence="7">Cell morphogenesis protein N-terminal domain-containing protein</fullName>
    </recommendedName>
</protein>
<dbReference type="HOGENOM" id="CLU_000325_1_1_1"/>
<gene>
    <name evidence="5" type="ORF">PHLGIDRAFT_128745</name>
</gene>
<feature type="region of interest" description="Disordered" evidence="1">
    <location>
        <begin position="148"/>
        <end position="233"/>
    </location>
</feature>
<dbReference type="InterPro" id="IPR039867">
    <property type="entry name" value="Furry/Tao3/Mor2"/>
</dbReference>
<evidence type="ECO:0000259" key="4">
    <source>
        <dbReference type="Pfam" id="PF14228"/>
    </source>
</evidence>
<feature type="region of interest" description="Disordered" evidence="1">
    <location>
        <begin position="34"/>
        <end position="53"/>
    </location>
</feature>
<reference evidence="5 6" key="1">
    <citation type="journal article" date="2014" name="PLoS Genet.">
        <title>Analysis of the Phlebiopsis gigantea genome, transcriptome and secretome provides insight into its pioneer colonization strategies of wood.</title>
        <authorList>
            <person name="Hori C."/>
            <person name="Ishida T."/>
            <person name="Igarashi K."/>
            <person name="Samejima M."/>
            <person name="Suzuki H."/>
            <person name="Master E."/>
            <person name="Ferreira P."/>
            <person name="Ruiz-Duenas F.J."/>
            <person name="Held B."/>
            <person name="Canessa P."/>
            <person name="Larrondo L.F."/>
            <person name="Schmoll M."/>
            <person name="Druzhinina I.S."/>
            <person name="Kubicek C.P."/>
            <person name="Gaskell J.A."/>
            <person name="Kersten P."/>
            <person name="St John F."/>
            <person name="Glasner J."/>
            <person name="Sabat G."/>
            <person name="Splinter BonDurant S."/>
            <person name="Syed K."/>
            <person name="Yadav J."/>
            <person name="Mgbeahuruike A.C."/>
            <person name="Kovalchuk A."/>
            <person name="Asiegbu F.O."/>
            <person name="Lackner G."/>
            <person name="Hoffmeister D."/>
            <person name="Rencoret J."/>
            <person name="Gutierrez A."/>
            <person name="Sun H."/>
            <person name="Lindquist E."/>
            <person name="Barry K."/>
            <person name="Riley R."/>
            <person name="Grigoriev I.V."/>
            <person name="Henrissat B."/>
            <person name="Kues U."/>
            <person name="Berka R.M."/>
            <person name="Martinez A.T."/>
            <person name="Covert S.F."/>
            <person name="Blanchette R.A."/>
            <person name="Cullen D."/>
        </authorList>
    </citation>
    <scope>NUCLEOTIDE SEQUENCE [LARGE SCALE GENOMIC DNA]</scope>
    <source>
        <strain evidence="5 6">11061_1 CR5-6</strain>
    </source>
</reference>
<feature type="compositionally biased region" description="Polar residues" evidence="1">
    <location>
        <begin position="2328"/>
        <end position="2346"/>
    </location>
</feature>
<name>A0A0C3PI65_PHLG1</name>
<dbReference type="Pfam" id="PF14222">
    <property type="entry name" value="MOR2-PAG1_N"/>
    <property type="match status" value="1"/>
</dbReference>
<feature type="domain" description="Cell morphogenesis protein C-terminal" evidence="3">
    <location>
        <begin position="1945"/>
        <end position="2194"/>
    </location>
</feature>